<evidence type="ECO:0000313" key="4">
    <source>
        <dbReference type="Proteomes" id="UP001500238"/>
    </source>
</evidence>
<sequence length="569" mass="57893">MRLLALGGMLASTAAGAQVQGPAKAQAHALAAAQAPAPGGPVTVISAGPRTVAVTVYRNPARGRYEAMDLRWLQGFALVTETRTVRLPKGRAVLRFEGVAEGIVPVSAIIDGLPGGTIEKNRDARLLSPASLVDGTLGRGVTLTRTDPATGKRHSEAATIVAGAAQGVVVKTAAGIEALRCAGLPETLGFGGVPTGLSAKPVLSVATDTPSTRTVTVTMSYLTAGFDWSASYVATVAADPGGGGETLDLFAWLTLANGNPQAFVHADVKAVAGRLNRTATEGWMRAAGDLALRCYPLGTTTSDLPEIALPEAAEADDANDIVVTGMRMMGPPPPPPPAPAPAPAMMAPPPEDLGDLKLYTVPAAVTVAPRGQKQVALLAAGRVPFERRYRRSIVAGETLEGATTGIVLVMRNRREDRLGLPLPAGTTALYADRGGSGRLLLGTGTIGDRATGQVVRIAAGTSAQVSVDQQAITVGARDGRTGGGSGGGSGGDGGRARVTVRNANPFAVEVELPIGRAGQDIKGQATAGQGGKAQAVDAMAGTLAEVDGIATWRVRLGAGATASLDYRYR</sequence>
<evidence type="ECO:0008006" key="5">
    <source>
        <dbReference type="Google" id="ProtNLM"/>
    </source>
</evidence>
<gene>
    <name evidence="3" type="ORF">GCM10009102_31650</name>
</gene>
<accession>A0ABP3T4L2</accession>
<feature type="compositionally biased region" description="Gly residues" evidence="1">
    <location>
        <begin position="481"/>
        <end position="493"/>
    </location>
</feature>
<proteinExistence type="predicted"/>
<feature type="region of interest" description="Disordered" evidence="1">
    <location>
        <begin position="476"/>
        <end position="495"/>
    </location>
</feature>
<feature type="signal peptide" evidence="2">
    <location>
        <begin position="1"/>
        <end position="17"/>
    </location>
</feature>
<evidence type="ECO:0000256" key="1">
    <source>
        <dbReference type="SAM" id="MobiDB-lite"/>
    </source>
</evidence>
<evidence type="ECO:0000313" key="3">
    <source>
        <dbReference type="EMBL" id="GAA0676767.1"/>
    </source>
</evidence>
<evidence type="ECO:0000256" key="2">
    <source>
        <dbReference type="SAM" id="SignalP"/>
    </source>
</evidence>
<dbReference type="Proteomes" id="UP001500238">
    <property type="component" value="Unassembled WGS sequence"/>
</dbReference>
<dbReference type="PANTHER" id="PTHR38075:SF1">
    <property type="entry name" value="DUF4139 DOMAIN-CONTAINING PROTEIN"/>
    <property type="match status" value="1"/>
</dbReference>
<name>A0ABP3T4L2_9SPHN</name>
<protein>
    <recommendedName>
        <fullName evidence="5">DUF4139 domain-containing protein</fullName>
    </recommendedName>
</protein>
<comment type="caution">
    <text evidence="3">The sequence shown here is derived from an EMBL/GenBank/DDBJ whole genome shotgun (WGS) entry which is preliminary data.</text>
</comment>
<dbReference type="EMBL" id="BAAAES010000012">
    <property type="protein sequence ID" value="GAA0676767.1"/>
    <property type="molecule type" value="Genomic_DNA"/>
</dbReference>
<reference evidence="4" key="1">
    <citation type="journal article" date="2019" name="Int. J. Syst. Evol. Microbiol.">
        <title>The Global Catalogue of Microorganisms (GCM) 10K type strain sequencing project: providing services to taxonomists for standard genome sequencing and annotation.</title>
        <authorList>
            <consortium name="The Broad Institute Genomics Platform"/>
            <consortium name="The Broad Institute Genome Sequencing Center for Infectious Disease"/>
            <person name="Wu L."/>
            <person name="Ma J."/>
        </authorList>
    </citation>
    <scope>NUCLEOTIDE SEQUENCE [LARGE SCALE GENOMIC DNA]</scope>
    <source>
        <strain evidence="4">JCM 14603</strain>
    </source>
</reference>
<feature type="chain" id="PRO_5047280136" description="DUF4139 domain-containing protein" evidence="2">
    <location>
        <begin position="18"/>
        <end position="569"/>
    </location>
</feature>
<dbReference type="PANTHER" id="PTHR38075">
    <property type="entry name" value="DUF4139 DOMAIN-CONTAINING PROTEIN"/>
    <property type="match status" value="1"/>
</dbReference>
<keyword evidence="2" id="KW-0732">Signal</keyword>
<keyword evidence="4" id="KW-1185">Reference proteome</keyword>
<organism evidence="3 4">
    <name type="scientific">Sphingomonas insulae</name>
    <dbReference type="NCBI Taxonomy" id="424800"/>
    <lineage>
        <taxon>Bacteria</taxon>
        <taxon>Pseudomonadati</taxon>
        <taxon>Pseudomonadota</taxon>
        <taxon>Alphaproteobacteria</taxon>
        <taxon>Sphingomonadales</taxon>
        <taxon>Sphingomonadaceae</taxon>
        <taxon>Sphingomonas</taxon>
    </lineage>
</organism>